<organism evidence="2 3">
    <name type="scientific">Etheostoma spectabile</name>
    <name type="common">orangethroat darter</name>
    <dbReference type="NCBI Taxonomy" id="54343"/>
    <lineage>
        <taxon>Eukaryota</taxon>
        <taxon>Metazoa</taxon>
        <taxon>Chordata</taxon>
        <taxon>Craniata</taxon>
        <taxon>Vertebrata</taxon>
        <taxon>Euteleostomi</taxon>
        <taxon>Actinopterygii</taxon>
        <taxon>Neopterygii</taxon>
        <taxon>Teleostei</taxon>
        <taxon>Neoteleostei</taxon>
        <taxon>Acanthomorphata</taxon>
        <taxon>Eupercaria</taxon>
        <taxon>Perciformes</taxon>
        <taxon>Percoidei</taxon>
        <taxon>Percidae</taxon>
        <taxon>Etheostomatinae</taxon>
        <taxon>Etheostoma</taxon>
    </lineage>
</organism>
<protein>
    <submittedName>
        <fullName evidence="2">Uncharacterized protein</fullName>
    </submittedName>
</protein>
<dbReference type="AlphaFoldDB" id="A0A5J5D650"/>
<evidence type="ECO:0000256" key="1">
    <source>
        <dbReference type="SAM" id="MobiDB-lite"/>
    </source>
</evidence>
<comment type="caution">
    <text evidence="2">The sequence shown here is derived from an EMBL/GenBank/DDBJ whole genome shotgun (WGS) entry which is preliminary data.</text>
</comment>
<proteinExistence type="predicted"/>
<keyword evidence="3" id="KW-1185">Reference proteome</keyword>
<gene>
    <name evidence="2" type="ORF">FQN60_009838</name>
</gene>
<dbReference type="EMBL" id="VOFY01000010">
    <property type="protein sequence ID" value="KAA8588493.1"/>
    <property type="molecule type" value="Genomic_DNA"/>
</dbReference>
<feature type="region of interest" description="Disordered" evidence="1">
    <location>
        <begin position="1"/>
        <end position="20"/>
    </location>
</feature>
<accession>A0A5J5D650</accession>
<evidence type="ECO:0000313" key="2">
    <source>
        <dbReference type="EMBL" id="KAA8588493.1"/>
    </source>
</evidence>
<sequence length="102" mass="11175">MNRINMSPPPSSSPIAPVDGGSNTLTHCSVTVPLRKCTCSHFLLFVWGGLALGRYGVKLEHQSEQKTREKRNLIAVAHRDTVRPPSDLAGRTCEFQTGVLCE</sequence>
<evidence type="ECO:0000313" key="3">
    <source>
        <dbReference type="Proteomes" id="UP000327493"/>
    </source>
</evidence>
<dbReference type="Proteomes" id="UP000327493">
    <property type="component" value="Chromosome 10"/>
</dbReference>
<name>A0A5J5D650_9PERO</name>
<reference evidence="2 3" key="1">
    <citation type="submission" date="2019-08" db="EMBL/GenBank/DDBJ databases">
        <title>A chromosome-level genome assembly, high-density linkage maps, and genome scans reveal the genomic architecture of hybrid incompatibilities underlying speciation via character displacement in darters (Percidae: Etheostominae).</title>
        <authorList>
            <person name="Moran R.L."/>
            <person name="Catchen J.M."/>
            <person name="Fuller R.C."/>
        </authorList>
    </citation>
    <scope>NUCLEOTIDE SEQUENCE [LARGE SCALE GENOMIC DNA]</scope>
    <source>
        <strain evidence="2">EspeVRDwgs_2016</strain>
        <tissue evidence="2">Muscle</tissue>
    </source>
</reference>